<comment type="caution">
    <text evidence="2">The sequence shown here is derived from an EMBL/GenBank/DDBJ whole genome shotgun (WGS) entry which is preliminary data.</text>
</comment>
<dbReference type="SUPFAM" id="SSF53448">
    <property type="entry name" value="Nucleotide-diphospho-sugar transferases"/>
    <property type="match status" value="1"/>
</dbReference>
<dbReference type="Pfam" id="PF00535">
    <property type="entry name" value="Glycos_transf_2"/>
    <property type="match status" value="1"/>
</dbReference>
<sequence length="428" mass="48835">MTKVVVPLFSIIIPYRNHSGHYKNLITVIQWFKDLNAEVIVVEEGQEEQLHLEETWVTKIYIYSPYLFNKSWALNVGAEAATTDYLVFADADLLLNHDNLLQGISLLDKYDAVSPYATVVDLSSDESEQARSTYPKNDHREGRSFINFAGGILMMTREPFDNVGGWSEEFYGWGGEDNFMTWKIYKWLDWTTVSGTAYHLWHERNEPDTTSYNANIEICNRIDAYSEEELINWICYSGILKGNSDKFNQTRVEEQSLVIEVDNLGAELSLSVIKTTIDCKEHLQADAQYLEGIIKNKNNTEAIVFIQKGCFFNNLQVQSALQKAVSGRSPVVLYEGDVILIHHDFHDISSYAEPVPLGMNIAHDNIWGGVAISDYKEIEELLILFKRNNTSEIKAYFENCDSVEGACLIKEISVFDQNLTQNDLQLND</sequence>
<name>A0A937FC85_9BACT</name>
<dbReference type="PRINTS" id="PR02050">
    <property type="entry name" value="B14GALTRFASE"/>
</dbReference>
<evidence type="ECO:0000259" key="1">
    <source>
        <dbReference type="Pfam" id="PF00535"/>
    </source>
</evidence>
<dbReference type="InterPro" id="IPR029044">
    <property type="entry name" value="Nucleotide-diphossugar_trans"/>
</dbReference>
<organism evidence="2 3">
    <name type="scientific">Fulvivirga sediminis</name>
    <dbReference type="NCBI Taxonomy" id="2803949"/>
    <lineage>
        <taxon>Bacteria</taxon>
        <taxon>Pseudomonadati</taxon>
        <taxon>Bacteroidota</taxon>
        <taxon>Cytophagia</taxon>
        <taxon>Cytophagales</taxon>
        <taxon>Fulvivirgaceae</taxon>
        <taxon>Fulvivirga</taxon>
    </lineage>
</organism>
<feature type="domain" description="Glycosyltransferase 2-like" evidence="1">
    <location>
        <begin position="10"/>
        <end position="163"/>
    </location>
</feature>
<dbReference type="InterPro" id="IPR001173">
    <property type="entry name" value="Glyco_trans_2-like"/>
</dbReference>
<proteinExistence type="predicted"/>
<evidence type="ECO:0000313" key="3">
    <source>
        <dbReference type="Proteomes" id="UP000659388"/>
    </source>
</evidence>
<dbReference type="InterPro" id="IPR003859">
    <property type="entry name" value="Galactosyl_T"/>
</dbReference>
<gene>
    <name evidence="2" type="ORF">JL102_22990</name>
</gene>
<dbReference type="EMBL" id="JAESIY010000024">
    <property type="protein sequence ID" value="MBL3659032.1"/>
    <property type="molecule type" value="Genomic_DNA"/>
</dbReference>
<reference evidence="2" key="1">
    <citation type="submission" date="2021-01" db="EMBL/GenBank/DDBJ databases">
        <title>Fulvivirga kasyanovii gen. nov., sp nov., a novel member of the phylum Bacteroidetes isolated from seawater in a mussel farm.</title>
        <authorList>
            <person name="Zhao L.-H."/>
            <person name="Wang Z.-J."/>
        </authorList>
    </citation>
    <scope>NUCLEOTIDE SEQUENCE</scope>
    <source>
        <strain evidence="2">2943</strain>
    </source>
</reference>
<dbReference type="RefSeq" id="WP_202246826.1">
    <property type="nucleotide sequence ID" value="NZ_JAESIY010000024.1"/>
</dbReference>
<dbReference type="Proteomes" id="UP000659388">
    <property type="component" value="Unassembled WGS sequence"/>
</dbReference>
<accession>A0A937FC85</accession>
<keyword evidence="3" id="KW-1185">Reference proteome</keyword>
<protein>
    <submittedName>
        <fullName evidence="2">Glycosyltransferase family 2 protein</fullName>
    </submittedName>
</protein>
<dbReference type="Gene3D" id="3.90.550.10">
    <property type="entry name" value="Spore Coat Polysaccharide Biosynthesis Protein SpsA, Chain A"/>
    <property type="match status" value="1"/>
</dbReference>
<dbReference type="GO" id="GO:0005975">
    <property type="term" value="P:carbohydrate metabolic process"/>
    <property type="evidence" value="ECO:0007669"/>
    <property type="project" value="InterPro"/>
</dbReference>
<dbReference type="GO" id="GO:0016757">
    <property type="term" value="F:glycosyltransferase activity"/>
    <property type="evidence" value="ECO:0007669"/>
    <property type="project" value="InterPro"/>
</dbReference>
<dbReference type="AlphaFoldDB" id="A0A937FC85"/>
<evidence type="ECO:0000313" key="2">
    <source>
        <dbReference type="EMBL" id="MBL3659032.1"/>
    </source>
</evidence>